<dbReference type="PROSITE" id="PS51450">
    <property type="entry name" value="LRR"/>
    <property type="match status" value="3"/>
</dbReference>
<dbReference type="SMART" id="SM00365">
    <property type="entry name" value="LRR_SD22"/>
    <property type="match status" value="4"/>
</dbReference>
<dbReference type="EMBL" id="JALNTZ010000009">
    <property type="protein sequence ID" value="KAJ3641763.1"/>
    <property type="molecule type" value="Genomic_DNA"/>
</dbReference>
<evidence type="ECO:0000313" key="4">
    <source>
        <dbReference type="EMBL" id="KAJ3641763.1"/>
    </source>
</evidence>
<keyword evidence="2" id="KW-0677">Repeat</keyword>
<sequence>MGEYAGEAATTAVPGEGAPVFVSTTAPSLSEVIKYKKLSFEEASRCLNMLGKDETGSRYAYLMITATDQKLTDVSIILSFKHVFFLDLSGNYLTTEALQVLVAMPFLILLKAERNRVDSASLDTMHYLQVLDLNQNQIKNVENINQPLLDVLELNFNDIYITRFETANLEKLKQLELRSNLLFEISGTLPLSIEKMYLAGNKISVITSPDFAKMAHLEVLHLRDNNLQQLDGFSEAMVKLKYLNLRNNKIGNFKEFKKLQCLPNLETLIVLGNPLPGTLNEEAPQPGEGAIPGEGGPLPGEGGPIRDPVLIPLLVILPKLKRINKTVITMQIKVEAEDMENDVLEALLADENTIQETDRTTTSAPTSDYKEESDAN</sequence>
<name>A0AA38HPZ1_9CUCU</name>
<dbReference type="PANTHER" id="PTHR46652:SF8">
    <property type="entry name" value="LEUCINE RICH REPEAT CONTAINING 23"/>
    <property type="match status" value="1"/>
</dbReference>
<gene>
    <name evidence="4" type="ORF">Zmor_028242</name>
</gene>
<feature type="compositionally biased region" description="Polar residues" evidence="3">
    <location>
        <begin position="354"/>
        <end position="366"/>
    </location>
</feature>
<feature type="compositionally biased region" description="Gly residues" evidence="3">
    <location>
        <begin position="290"/>
        <end position="303"/>
    </location>
</feature>
<comment type="caution">
    <text evidence="4">The sequence shown here is derived from an EMBL/GenBank/DDBJ whole genome shotgun (WGS) entry which is preliminary data.</text>
</comment>
<keyword evidence="1" id="KW-0433">Leucine-rich repeat</keyword>
<feature type="region of interest" description="Disordered" evidence="3">
    <location>
        <begin position="279"/>
        <end position="303"/>
    </location>
</feature>
<evidence type="ECO:0000256" key="3">
    <source>
        <dbReference type="SAM" id="MobiDB-lite"/>
    </source>
</evidence>
<evidence type="ECO:0008006" key="6">
    <source>
        <dbReference type="Google" id="ProtNLM"/>
    </source>
</evidence>
<protein>
    <recommendedName>
        <fullName evidence="6">Leucine-rich repeat-containing protein 23</fullName>
    </recommendedName>
</protein>
<dbReference type="InterPro" id="IPR032675">
    <property type="entry name" value="LRR_dom_sf"/>
</dbReference>
<organism evidence="4 5">
    <name type="scientific">Zophobas morio</name>
    <dbReference type="NCBI Taxonomy" id="2755281"/>
    <lineage>
        <taxon>Eukaryota</taxon>
        <taxon>Metazoa</taxon>
        <taxon>Ecdysozoa</taxon>
        <taxon>Arthropoda</taxon>
        <taxon>Hexapoda</taxon>
        <taxon>Insecta</taxon>
        <taxon>Pterygota</taxon>
        <taxon>Neoptera</taxon>
        <taxon>Endopterygota</taxon>
        <taxon>Coleoptera</taxon>
        <taxon>Polyphaga</taxon>
        <taxon>Cucujiformia</taxon>
        <taxon>Tenebrionidae</taxon>
        <taxon>Zophobas</taxon>
    </lineage>
</organism>
<evidence type="ECO:0000313" key="5">
    <source>
        <dbReference type="Proteomes" id="UP001168821"/>
    </source>
</evidence>
<proteinExistence type="predicted"/>
<accession>A0AA38HPZ1</accession>
<dbReference type="AlphaFoldDB" id="A0AA38HPZ1"/>
<dbReference type="Proteomes" id="UP001168821">
    <property type="component" value="Unassembled WGS sequence"/>
</dbReference>
<dbReference type="InterPro" id="IPR050836">
    <property type="entry name" value="SDS22/Internalin_LRR"/>
</dbReference>
<dbReference type="PANTHER" id="PTHR46652">
    <property type="entry name" value="LEUCINE-RICH REPEAT AND IQ DOMAIN-CONTAINING PROTEIN 1-RELATED"/>
    <property type="match status" value="1"/>
</dbReference>
<dbReference type="SUPFAM" id="SSF52058">
    <property type="entry name" value="L domain-like"/>
    <property type="match status" value="1"/>
</dbReference>
<keyword evidence="5" id="KW-1185">Reference proteome</keyword>
<evidence type="ECO:0000256" key="1">
    <source>
        <dbReference type="ARBA" id="ARBA00022614"/>
    </source>
</evidence>
<dbReference type="Pfam" id="PF13855">
    <property type="entry name" value="LRR_8"/>
    <property type="match status" value="1"/>
</dbReference>
<dbReference type="InterPro" id="IPR001611">
    <property type="entry name" value="Leu-rich_rpt"/>
</dbReference>
<feature type="region of interest" description="Disordered" evidence="3">
    <location>
        <begin position="354"/>
        <end position="376"/>
    </location>
</feature>
<dbReference type="Gene3D" id="3.80.10.10">
    <property type="entry name" value="Ribonuclease Inhibitor"/>
    <property type="match status" value="2"/>
</dbReference>
<dbReference type="FunFam" id="3.80.10.10:FF:002887">
    <property type="entry name" value="Uncharacterized protein"/>
    <property type="match status" value="1"/>
</dbReference>
<evidence type="ECO:0000256" key="2">
    <source>
        <dbReference type="ARBA" id="ARBA00022737"/>
    </source>
</evidence>
<reference evidence="4" key="1">
    <citation type="journal article" date="2023" name="G3 (Bethesda)">
        <title>Whole genome assemblies of Zophobas morio and Tenebrio molitor.</title>
        <authorList>
            <person name="Kaur S."/>
            <person name="Stinson S.A."/>
            <person name="diCenzo G.C."/>
        </authorList>
    </citation>
    <scope>NUCLEOTIDE SEQUENCE</scope>
    <source>
        <strain evidence="4">QUZm001</strain>
    </source>
</reference>